<reference evidence="1" key="1">
    <citation type="submission" date="2017-07" db="EMBL/GenBank/DDBJ databases">
        <authorList>
            <person name="Mikheyev A."/>
            <person name="Grau M."/>
        </authorList>
    </citation>
    <scope>NUCLEOTIDE SEQUENCE</scope>
    <source>
        <tissue evidence="1">Venom_gland</tissue>
    </source>
</reference>
<protein>
    <submittedName>
        <fullName evidence="1">Uncharacterized protein</fullName>
    </submittedName>
</protein>
<accession>A0A2D4HGM1</accession>
<dbReference type="AlphaFoldDB" id="A0A2D4HGM1"/>
<evidence type="ECO:0000313" key="1">
    <source>
        <dbReference type="EMBL" id="LAA71104.1"/>
    </source>
</evidence>
<dbReference type="EMBL" id="IACK01029643">
    <property type="protein sequence ID" value="LAA71104.1"/>
    <property type="molecule type" value="Transcribed_RNA"/>
</dbReference>
<proteinExistence type="predicted"/>
<reference evidence="1" key="2">
    <citation type="submission" date="2017-11" db="EMBL/GenBank/DDBJ databases">
        <title>Coralsnake Venomics: Analyses of Venom Gland Transcriptomes and Proteomes of Six Brazilian Taxa.</title>
        <authorList>
            <person name="Aird S.D."/>
            <person name="Jorge da Silva N."/>
            <person name="Qiu L."/>
            <person name="Villar-Briones A."/>
            <person name="Aparecida-Saddi V."/>
            <person name="Campos-Telles M.P."/>
            <person name="Grau M."/>
            <person name="Mikheyev A.S."/>
        </authorList>
    </citation>
    <scope>NUCLEOTIDE SEQUENCE</scope>
    <source>
        <tissue evidence="1">Venom_gland</tissue>
    </source>
</reference>
<name>A0A2D4HGM1_MICLE</name>
<sequence>MIKNPVNSERQFLLSSKDPILISHFLVRVSDQGLTEGGHTHYSKHNPALQVPLTEKKIFIKTSKCSPITCPFIIGVAGGPLYILQLIVSRDRIKVSVSSFCELHRSYIGRLMCWSALF</sequence>
<organism evidence="1">
    <name type="scientific">Micrurus lemniscatus lemniscatus</name>
    <dbReference type="NCBI Taxonomy" id="129467"/>
    <lineage>
        <taxon>Eukaryota</taxon>
        <taxon>Metazoa</taxon>
        <taxon>Chordata</taxon>
        <taxon>Craniata</taxon>
        <taxon>Vertebrata</taxon>
        <taxon>Euteleostomi</taxon>
        <taxon>Lepidosauria</taxon>
        <taxon>Squamata</taxon>
        <taxon>Bifurcata</taxon>
        <taxon>Unidentata</taxon>
        <taxon>Episquamata</taxon>
        <taxon>Toxicofera</taxon>
        <taxon>Serpentes</taxon>
        <taxon>Colubroidea</taxon>
        <taxon>Elapidae</taxon>
        <taxon>Elapinae</taxon>
        <taxon>Micrurus</taxon>
    </lineage>
</organism>